<reference evidence="1 2" key="1">
    <citation type="submission" date="2023-02" db="EMBL/GenBank/DDBJ databases">
        <title>Mannheimia cairiniae sp. nov., a novel species of Mannheimia obtained from moscovy ducks (Cairina moschata) and reclassification of Mannheimia ovis as heterotypic synonym of Mannheimia pernigra.</title>
        <authorList>
            <person name="Christensen H."/>
        </authorList>
    </citation>
    <scope>NUCLEOTIDE SEQUENCE [LARGE SCALE GENOMIC DNA]</scope>
    <source>
        <strain evidence="1 2">AT1</strain>
    </source>
</reference>
<keyword evidence="2" id="KW-1185">Reference proteome</keyword>
<protein>
    <submittedName>
        <fullName evidence="1">Uncharacterized protein</fullName>
    </submittedName>
</protein>
<accession>A0ABT5MLE7</accession>
<organism evidence="1 2">
    <name type="scientific">Mannheimia cairinae</name>
    <dbReference type="NCBI Taxonomy" id="3025936"/>
    <lineage>
        <taxon>Bacteria</taxon>
        <taxon>Pseudomonadati</taxon>
        <taxon>Pseudomonadota</taxon>
        <taxon>Gammaproteobacteria</taxon>
        <taxon>Pasteurellales</taxon>
        <taxon>Pasteurellaceae</taxon>
        <taxon>Mannheimia</taxon>
    </lineage>
</organism>
<evidence type="ECO:0000313" key="2">
    <source>
        <dbReference type="Proteomes" id="UP001221909"/>
    </source>
</evidence>
<dbReference type="Proteomes" id="UP001221909">
    <property type="component" value="Unassembled WGS sequence"/>
</dbReference>
<proteinExistence type="predicted"/>
<evidence type="ECO:0000313" key="1">
    <source>
        <dbReference type="EMBL" id="MDD0823015.1"/>
    </source>
</evidence>
<dbReference type="EMBL" id="JAQSJE010000001">
    <property type="protein sequence ID" value="MDD0823015.1"/>
    <property type="molecule type" value="Genomic_DNA"/>
</dbReference>
<comment type="caution">
    <text evidence="1">The sequence shown here is derived from an EMBL/GenBank/DDBJ whole genome shotgun (WGS) entry which is preliminary data.</text>
</comment>
<dbReference type="RefSeq" id="WP_273748504.1">
    <property type="nucleotide sequence ID" value="NZ_JAQSJE010000001.1"/>
</dbReference>
<sequence>MGNITRLNTVFSNSKLPALIDRDVAAIEAEILKHKNLQGFWDFSDKSTMLMSGTSITRVSDKSTKARNLTAALATAPKIDNFALGNMPSAFFDGSSHFETEDNLFQASWKNMTIVVFAMKHKTTTPSNTILVSPKTSPHIGVYTNNAGLSSSGVISLSLGNLIGKPLNIINVSDFLLEKTTLRTPNAVNQTTHDNRDCVDSPLYVGKWADSGNPNKAINWNGYIGHVMIFDADLELDPIFTNTLFEYARRKYGTPSWE</sequence>
<gene>
    <name evidence="1" type="ORF">PTQ27_00805</name>
</gene>
<name>A0ABT5MLE7_9PAST</name>